<organism evidence="1 2">
    <name type="scientific">Imbroritus primus</name>
    <dbReference type="NCBI Taxonomy" id="3058603"/>
    <lineage>
        <taxon>Bacteria</taxon>
        <taxon>Pseudomonadati</taxon>
        <taxon>Pseudomonadota</taxon>
        <taxon>Betaproteobacteria</taxon>
        <taxon>Burkholderiales</taxon>
        <taxon>Burkholderiaceae</taxon>
        <taxon>Imbroritus</taxon>
    </lineage>
</organism>
<dbReference type="EMBL" id="AKCV02000025">
    <property type="protein sequence ID" value="TMS57093.1"/>
    <property type="molecule type" value="Genomic_DNA"/>
</dbReference>
<evidence type="ECO:0000313" key="2">
    <source>
        <dbReference type="Proteomes" id="UP000004277"/>
    </source>
</evidence>
<protein>
    <submittedName>
        <fullName evidence="1">Uncharacterized protein</fullName>
    </submittedName>
</protein>
<accession>A0ACD3SLN9</accession>
<reference evidence="1" key="1">
    <citation type="submission" date="2019-05" db="EMBL/GenBank/DDBJ databases">
        <title>Revised genome assembly of Burkholderiaceae (previously Ralstonia) sp. PBA.</title>
        <authorList>
            <person name="Gan H.M."/>
        </authorList>
    </citation>
    <scope>NUCLEOTIDE SEQUENCE</scope>
    <source>
        <strain evidence="1">PBA</strain>
    </source>
</reference>
<gene>
    <name evidence="1" type="ORF">MW7_014120</name>
</gene>
<name>A0ACD3SLN9_9BURK</name>
<comment type="caution">
    <text evidence="1">The sequence shown here is derived from an EMBL/GenBank/DDBJ whole genome shotgun (WGS) entry which is preliminary data.</text>
</comment>
<evidence type="ECO:0000313" key="1">
    <source>
        <dbReference type="EMBL" id="TMS57093.1"/>
    </source>
</evidence>
<dbReference type="Proteomes" id="UP000004277">
    <property type="component" value="Unassembled WGS sequence"/>
</dbReference>
<proteinExistence type="predicted"/>
<sequence>MNLTLPGKPASLASATPWQPLQLPRLTGLQAQACSAVAQRAWHVPIDIGVQWQARLWPVPATDPRVARQIEGRIIRLRWEGGVFYMRVPDALLAACAQALVPDIPLPGMPAAFANTILEGALLSAQQALGLSGASLAMVEAFPERDPAVPGFLLELQGAGLEGAMTLPIQADADGVAALARHAFLRPCVGNHVDIGAVPVTLRAIVGETNLSAEQVATLQHGDAVLIDRYHPAAGQMLPLRAASGWSLMAVCDDHALSSASLWQADRLCDDLLDAAPGEGRMTFELGLVRLSLRQLLTAIQTHVAVAVLPGDAMLRVFFDGRPVGQGVLADIDGRLAVVLSRAAAASAD</sequence>
<keyword evidence="2" id="KW-1185">Reference proteome</keyword>